<gene>
    <name evidence="2" type="ORF">GCM10023116_47420</name>
</gene>
<dbReference type="InterPro" id="IPR029044">
    <property type="entry name" value="Nucleotide-diphossugar_trans"/>
</dbReference>
<protein>
    <recommendedName>
        <fullName evidence="1">Glycosyltransferase 2-like domain-containing protein</fullName>
    </recommendedName>
</protein>
<dbReference type="Proteomes" id="UP001500604">
    <property type="component" value="Unassembled WGS sequence"/>
</dbReference>
<dbReference type="PANTHER" id="PTHR22916:SF3">
    <property type="entry name" value="UDP-GLCNAC:BETAGAL BETA-1,3-N-ACETYLGLUCOSAMINYLTRANSFERASE-LIKE PROTEIN 1"/>
    <property type="match status" value="1"/>
</dbReference>
<feature type="domain" description="Glycosyltransferase 2-like" evidence="1">
    <location>
        <begin position="7"/>
        <end position="134"/>
    </location>
</feature>
<evidence type="ECO:0000313" key="2">
    <source>
        <dbReference type="EMBL" id="GAA4652458.1"/>
    </source>
</evidence>
<dbReference type="EMBL" id="BAABFL010000476">
    <property type="protein sequence ID" value="GAA4652458.1"/>
    <property type="molecule type" value="Genomic_DNA"/>
</dbReference>
<dbReference type="SUPFAM" id="SSF53448">
    <property type="entry name" value="Nucleotide-diphospho-sugar transferases"/>
    <property type="match status" value="1"/>
</dbReference>
<keyword evidence="3" id="KW-1185">Reference proteome</keyword>
<name>A0ABP8V878_9GAMM</name>
<accession>A0ABP8V878</accession>
<dbReference type="RefSeq" id="WP_345199027.1">
    <property type="nucleotide sequence ID" value="NZ_BAABFL010000476.1"/>
</dbReference>
<evidence type="ECO:0000313" key="3">
    <source>
        <dbReference type="Proteomes" id="UP001500604"/>
    </source>
</evidence>
<reference evidence="3" key="1">
    <citation type="journal article" date="2019" name="Int. J. Syst. Evol. Microbiol.">
        <title>The Global Catalogue of Microorganisms (GCM) 10K type strain sequencing project: providing services to taxonomists for standard genome sequencing and annotation.</title>
        <authorList>
            <consortium name="The Broad Institute Genomics Platform"/>
            <consortium name="The Broad Institute Genome Sequencing Center for Infectious Disease"/>
            <person name="Wu L."/>
            <person name="Ma J."/>
        </authorList>
    </citation>
    <scope>NUCLEOTIDE SEQUENCE [LARGE SCALE GENOMIC DNA]</scope>
    <source>
        <strain evidence="3">JCM 17805</strain>
    </source>
</reference>
<evidence type="ECO:0000259" key="1">
    <source>
        <dbReference type="Pfam" id="PF00535"/>
    </source>
</evidence>
<dbReference type="PANTHER" id="PTHR22916">
    <property type="entry name" value="GLYCOSYLTRANSFERASE"/>
    <property type="match status" value="1"/>
</dbReference>
<dbReference type="InterPro" id="IPR001173">
    <property type="entry name" value="Glyco_trans_2-like"/>
</dbReference>
<comment type="caution">
    <text evidence="2">The sequence shown here is derived from an EMBL/GenBank/DDBJ whole genome shotgun (WGS) entry which is preliminary data.</text>
</comment>
<sequence length="327" mass="37715">MEKKLISVLMPVHNAELYLHDAISSVLEQDYRDIEFIIIDDGSTDNSLEVIRGFEKNDKRIVLLEKENSGIVDTLNYGFQHVSGEYVARMDADDVCMAHRLSTQLKFMKENSLDLCGSAMRLFGSSSRIKKYPESHDELMTNLALYGKTIPHPTVLMKTEILQYHSYSNKFPYAEDLALWLDIAFGSNYRLGNCPDVLMNYRVHGKQTSKEKKQQQVASTIGATDYFLRKECGIFTDQELNANYILSKSRMKSTTQNISDYSSYIEKVRSYLSNKNLDLKYLDEKYYEVCRKNTFHGFMVKDLFLKTAANPSVRQRFELSIKAALRI</sequence>
<dbReference type="Pfam" id="PF00535">
    <property type="entry name" value="Glycos_transf_2"/>
    <property type="match status" value="1"/>
</dbReference>
<dbReference type="Gene3D" id="3.90.550.10">
    <property type="entry name" value="Spore Coat Polysaccharide Biosynthesis Protein SpsA, Chain A"/>
    <property type="match status" value="1"/>
</dbReference>
<proteinExistence type="predicted"/>
<organism evidence="2 3">
    <name type="scientific">Kistimonas scapharcae</name>
    <dbReference type="NCBI Taxonomy" id="1036133"/>
    <lineage>
        <taxon>Bacteria</taxon>
        <taxon>Pseudomonadati</taxon>
        <taxon>Pseudomonadota</taxon>
        <taxon>Gammaproteobacteria</taxon>
        <taxon>Oceanospirillales</taxon>
        <taxon>Endozoicomonadaceae</taxon>
        <taxon>Kistimonas</taxon>
    </lineage>
</organism>